<dbReference type="Gene3D" id="3.40.50.720">
    <property type="entry name" value="NAD(P)-binding Rossmann-like Domain"/>
    <property type="match status" value="1"/>
</dbReference>
<name>A0A327NII4_9BACT</name>
<dbReference type="OrthoDB" id="1523398at2"/>
<gene>
    <name evidence="2" type="ORF">HMF3257_15030</name>
</gene>
<protein>
    <submittedName>
        <fullName evidence="2">NADP oxidoreductase</fullName>
    </submittedName>
</protein>
<proteinExistence type="predicted"/>
<dbReference type="EMBL" id="QLII01000001">
    <property type="protein sequence ID" value="RAI75181.1"/>
    <property type="molecule type" value="Genomic_DNA"/>
</dbReference>
<dbReference type="SUPFAM" id="SSF51735">
    <property type="entry name" value="NAD(P)-binding Rossmann-fold domains"/>
    <property type="match status" value="1"/>
</dbReference>
<comment type="caution">
    <text evidence="2">The sequence shown here is derived from an EMBL/GenBank/DDBJ whole genome shotgun (WGS) entry which is preliminary data.</text>
</comment>
<keyword evidence="3" id="KW-1185">Reference proteome</keyword>
<dbReference type="Pfam" id="PF03807">
    <property type="entry name" value="F420_oxidored"/>
    <property type="match status" value="1"/>
</dbReference>
<dbReference type="InterPro" id="IPR036291">
    <property type="entry name" value="NAD(P)-bd_dom_sf"/>
</dbReference>
<evidence type="ECO:0000313" key="2">
    <source>
        <dbReference type="EMBL" id="RAI75181.1"/>
    </source>
</evidence>
<organism evidence="2 3">
    <name type="scientific">Spirosoma telluris</name>
    <dbReference type="NCBI Taxonomy" id="2183553"/>
    <lineage>
        <taxon>Bacteria</taxon>
        <taxon>Pseudomonadati</taxon>
        <taxon>Bacteroidota</taxon>
        <taxon>Cytophagia</taxon>
        <taxon>Cytophagales</taxon>
        <taxon>Cytophagaceae</taxon>
        <taxon>Spirosoma</taxon>
    </lineage>
</organism>
<dbReference type="Proteomes" id="UP000249016">
    <property type="component" value="Unassembled WGS sequence"/>
</dbReference>
<evidence type="ECO:0000313" key="3">
    <source>
        <dbReference type="Proteomes" id="UP000249016"/>
    </source>
</evidence>
<dbReference type="AlphaFoldDB" id="A0A327NII4"/>
<reference evidence="2 3" key="1">
    <citation type="submission" date="2018-06" db="EMBL/GenBank/DDBJ databases">
        <title>Spirosoma sp. HMF3257 Genome sequencing and assembly.</title>
        <authorList>
            <person name="Kang H."/>
            <person name="Cha I."/>
            <person name="Kim H."/>
            <person name="Kang J."/>
            <person name="Joh K."/>
        </authorList>
    </citation>
    <scope>NUCLEOTIDE SEQUENCE [LARGE SCALE GENOMIC DNA]</scope>
    <source>
        <strain evidence="2 3">HMF3257</strain>
    </source>
</reference>
<sequence>MIQQTTVMKLIIAIIGLGNSGTGLATRLVNSPYRLLLFDQDFSKAQALTDQLLSTTLSGDVEAVDCQVNASWEADIIVLAVSESSKKQLCDRIREVATCKIIISLSTSTNDVHTDYLNTYTNQEWQPWLPTSKVVNVLNTIGLSNAFLIGTNLEALTTVSEVMQAAGLHPIVVEDWSVYTTPRDSVQPIR</sequence>
<feature type="domain" description="Pyrroline-5-carboxylate reductase catalytic N-terminal" evidence="1">
    <location>
        <begin position="12"/>
        <end position="106"/>
    </location>
</feature>
<dbReference type="InterPro" id="IPR028939">
    <property type="entry name" value="P5C_Rdtase_cat_N"/>
</dbReference>
<evidence type="ECO:0000259" key="1">
    <source>
        <dbReference type="Pfam" id="PF03807"/>
    </source>
</evidence>
<accession>A0A327NII4</accession>